<dbReference type="RefSeq" id="WP_407051116.1">
    <property type="nucleotide sequence ID" value="NZ_CP158568.1"/>
</dbReference>
<dbReference type="GO" id="GO:0003824">
    <property type="term" value="F:catalytic activity"/>
    <property type="evidence" value="ECO:0007669"/>
    <property type="project" value="InterPro"/>
</dbReference>
<accession>A0AAU7XDV8</accession>
<feature type="chain" id="PRO_5043380855" evidence="1">
    <location>
        <begin position="27"/>
        <end position="303"/>
    </location>
</feature>
<evidence type="ECO:0000256" key="1">
    <source>
        <dbReference type="SAM" id="SignalP"/>
    </source>
</evidence>
<protein>
    <submittedName>
        <fullName evidence="3">5'-methylthioadenosine/S-adenosylhomocysteine nucleosidase</fullName>
    </submittedName>
</protein>
<proteinExistence type="predicted"/>
<dbReference type="PANTHER" id="PTHR21234">
    <property type="entry name" value="PURINE NUCLEOSIDE PHOSPHORYLASE"/>
    <property type="match status" value="1"/>
</dbReference>
<dbReference type="PANTHER" id="PTHR21234:SF42">
    <property type="entry name" value="PHOSPHORYLASE SUPERFAMILY PROTEIN"/>
    <property type="match status" value="1"/>
</dbReference>
<keyword evidence="1" id="KW-0732">Signal</keyword>
<dbReference type="InterPro" id="IPR000845">
    <property type="entry name" value="Nucleoside_phosphorylase_d"/>
</dbReference>
<dbReference type="AlphaFoldDB" id="A0AAU7XDV8"/>
<dbReference type="GO" id="GO:0009116">
    <property type="term" value="P:nucleoside metabolic process"/>
    <property type="evidence" value="ECO:0007669"/>
    <property type="project" value="InterPro"/>
</dbReference>
<name>A0AAU7XDV8_9HYPH</name>
<evidence type="ECO:0000313" key="3">
    <source>
        <dbReference type="EMBL" id="XBY46020.1"/>
    </source>
</evidence>
<sequence>MVRSRSFALVLVALLASIALWRPARADDTPRIAVVSAFAPEWTLLLGALENRKDETIAGTTFATGRLEGKEVVLFLSGVSMVNAAMTTERALDRFKITAIVFSGIAGGVDPGLSIGDVVVPDTWGQYLELVMARQVGDGWKVPPFFGTPFPNYGMMFPQPVEIARAGAAKPEKLFWIAADAKLVALAREIAATVKLDACAKGGACLSAPPKLAVGGKGVSGSAFVDNAAFRAWVFDTFKAEVLDMESAAVAHVASSHGVPFVVFRSLSDLAGGGPGENEIGTFFQLASDNSARVVKAFVAAMP</sequence>
<dbReference type="SUPFAM" id="SSF53167">
    <property type="entry name" value="Purine and uridine phosphorylases"/>
    <property type="match status" value="1"/>
</dbReference>
<organism evidence="3">
    <name type="scientific">Methyloraptor flagellatus</name>
    <dbReference type="NCBI Taxonomy" id="3162530"/>
    <lineage>
        <taxon>Bacteria</taxon>
        <taxon>Pseudomonadati</taxon>
        <taxon>Pseudomonadota</taxon>
        <taxon>Alphaproteobacteria</taxon>
        <taxon>Hyphomicrobiales</taxon>
        <taxon>Ancalomicrobiaceae</taxon>
        <taxon>Methyloraptor</taxon>
    </lineage>
</organism>
<feature type="domain" description="Nucleoside phosphorylase" evidence="2">
    <location>
        <begin position="31"/>
        <end position="300"/>
    </location>
</feature>
<evidence type="ECO:0000259" key="2">
    <source>
        <dbReference type="Pfam" id="PF01048"/>
    </source>
</evidence>
<gene>
    <name evidence="3" type="ORF">ABS361_07235</name>
</gene>
<reference evidence="3" key="1">
    <citation type="submission" date="2024-06" db="EMBL/GenBank/DDBJ databases">
        <title>Methylostella associata gen. nov., sp. nov., a novel Ancalomicrobiaceae-affiliated facultatively methylotrophic bacteria that feed on methanotrophs of the genus Methylococcus.</title>
        <authorList>
            <person name="Saltykova V."/>
            <person name="Danilova O.V."/>
            <person name="Oshkin I.Y."/>
            <person name="Belova S.E."/>
            <person name="Pimenov N.V."/>
            <person name="Dedysh S.N."/>
        </authorList>
    </citation>
    <scope>NUCLEOTIDE SEQUENCE</scope>
    <source>
        <strain evidence="3">S20</strain>
    </source>
</reference>
<dbReference type="CDD" id="cd09008">
    <property type="entry name" value="MTAN"/>
    <property type="match status" value="1"/>
</dbReference>
<dbReference type="Gene3D" id="3.40.50.1580">
    <property type="entry name" value="Nucleoside phosphorylase domain"/>
    <property type="match status" value="1"/>
</dbReference>
<dbReference type="KEGG" id="mflg:ABS361_07235"/>
<dbReference type="Pfam" id="PF01048">
    <property type="entry name" value="PNP_UDP_1"/>
    <property type="match status" value="1"/>
</dbReference>
<dbReference type="InterPro" id="IPR035994">
    <property type="entry name" value="Nucleoside_phosphorylase_sf"/>
</dbReference>
<dbReference type="EMBL" id="CP158568">
    <property type="protein sequence ID" value="XBY46020.1"/>
    <property type="molecule type" value="Genomic_DNA"/>
</dbReference>
<feature type="signal peptide" evidence="1">
    <location>
        <begin position="1"/>
        <end position="26"/>
    </location>
</feature>